<protein>
    <submittedName>
        <fullName evidence="8">Putative major facilitator, sugar transporter, major facilitator superfamily</fullName>
    </submittedName>
</protein>
<dbReference type="Gramene" id="PRQ17018">
    <property type="protein sequence ID" value="PRQ17018"/>
    <property type="gene ID" value="RchiOBHm_Chr7g0190531"/>
</dbReference>
<feature type="transmembrane region" description="Helical" evidence="6">
    <location>
        <begin position="408"/>
        <end position="429"/>
    </location>
</feature>
<dbReference type="GO" id="GO:0016020">
    <property type="term" value="C:membrane"/>
    <property type="evidence" value="ECO:0007669"/>
    <property type="project" value="UniProtKB-SubCell"/>
</dbReference>
<proteinExistence type="predicted"/>
<dbReference type="OMA" id="MSACLYW"/>
<gene>
    <name evidence="8" type="ORF">RchiOBHm_Chr7g0190531</name>
</gene>
<dbReference type="Gene3D" id="1.20.1250.20">
    <property type="entry name" value="MFS general substrate transporter like domains"/>
    <property type="match status" value="1"/>
</dbReference>
<feature type="transmembrane region" description="Helical" evidence="6">
    <location>
        <begin position="48"/>
        <end position="71"/>
    </location>
</feature>
<dbReference type="InterPro" id="IPR020846">
    <property type="entry name" value="MFS_dom"/>
</dbReference>
<dbReference type="GO" id="GO:0005366">
    <property type="term" value="F:myo-inositol:proton symporter activity"/>
    <property type="evidence" value="ECO:0007669"/>
    <property type="project" value="TreeGrafter"/>
</dbReference>
<accession>A0A2P6P4Z9</accession>
<keyword evidence="2" id="KW-0813">Transport</keyword>
<feature type="transmembrane region" description="Helical" evidence="6">
    <location>
        <begin position="148"/>
        <end position="170"/>
    </location>
</feature>
<evidence type="ECO:0000256" key="4">
    <source>
        <dbReference type="ARBA" id="ARBA00022989"/>
    </source>
</evidence>
<dbReference type="Proteomes" id="UP000238479">
    <property type="component" value="Chromosome 7"/>
</dbReference>
<feature type="transmembrane region" description="Helical" evidence="6">
    <location>
        <begin position="14"/>
        <end position="36"/>
    </location>
</feature>
<dbReference type="Pfam" id="PF00083">
    <property type="entry name" value="Sugar_tr"/>
    <property type="match status" value="2"/>
</dbReference>
<evidence type="ECO:0000313" key="8">
    <source>
        <dbReference type="EMBL" id="PRQ17018.1"/>
    </source>
</evidence>
<keyword evidence="9" id="KW-1185">Reference proteome</keyword>
<comment type="caution">
    <text evidence="8">The sequence shown here is derived from an EMBL/GenBank/DDBJ whole genome shotgun (WGS) entry which is preliminary data.</text>
</comment>
<dbReference type="InterPro" id="IPR036259">
    <property type="entry name" value="MFS_trans_sf"/>
</dbReference>
<keyword evidence="5 6" id="KW-0472">Membrane</keyword>
<dbReference type="InterPro" id="IPR050814">
    <property type="entry name" value="Myo-inositol_Transporter"/>
</dbReference>
<feature type="transmembrane region" description="Helical" evidence="6">
    <location>
        <begin position="120"/>
        <end position="142"/>
    </location>
</feature>
<dbReference type="AlphaFoldDB" id="A0A2P6P4Z9"/>
<evidence type="ECO:0000313" key="9">
    <source>
        <dbReference type="Proteomes" id="UP000238479"/>
    </source>
</evidence>
<dbReference type="PANTHER" id="PTHR48020:SF24">
    <property type="entry name" value="INOSITOL TRANSPORTER 4"/>
    <property type="match status" value="1"/>
</dbReference>
<dbReference type="InterPro" id="IPR005828">
    <property type="entry name" value="MFS_sugar_transport-like"/>
</dbReference>
<reference evidence="8 9" key="1">
    <citation type="journal article" date="2018" name="Nat. Genet.">
        <title>The Rosa genome provides new insights in the design of modern roses.</title>
        <authorList>
            <person name="Bendahmane M."/>
        </authorList>
    </citation>
    <scope>NUCLEOTIDE SEQUENCE [LARGE SCALE GENOMIC DNA]</scope>
    <source>
        <strain evidence="9">cv. Old Blush</strain>
    </source>
</reference>
<dbReference type="PANTHER" id="PTHR48020">
    <property type="entry name" value="PROTON MYO-INOSITOL COTRANSPORTER"/>
    <property type="match status" value="1"/>
</dbReference>
<evidence type="ECO:0000256" key="1">
    <source>
        <dbReference type="ARBA" id="ARBA00004141"/>
    </source>
</evidence>
<dbReference type="STRING" id="74649.A0A2P6P4Z9"/>
<feature type="domain" description="Major facilitator superfamily (MFS) profile" evidence="7">
    <location>
        <begin position="1"/>
        <end position="433"/>
    </location>
</feature>
<evidence type="ECO:0000256" key="5">
    <source>
        <dbReference type="ARBA" id="ARBA00023136"/>
    </source>
</evidence>
<evidence type="ECO:0000256" key="6">
    <source>
        <dbReference type="SAM" id="Phobius"/>
    </source>
</evidence>
<feature type="transmembrane region" description="Helical" evidence="6">
    <location>
        <begin position="297"/>
        <end position="319"/>
    </location>
</feature>
<evidence type="ECO:0000256" key="2">
    <source>
        <dbReference type="ARBA" id="ARBA00022448"/>
    </source>
</evidence>
<dbReference type="PROSITE" id="PS50850">
    <property type="entry name" value="MFS"/>
    <property type="match status" value="1"/>
</dbReference>
<keyword evidence="4 6" id="KW-1133">Transmembrane helix</keyword>
<evidence type="ECO:0000256" key="3">
    <source>
        <dbReference type="ARBA" id="ARBA00022692"/>
    </source>
</evidence>
<keyword evidence="8" id="KW-0762">Sugar transport</keyword>
<feature type="transmembrane region" description="Helical" evidence="6">
    <location>
        <begin position="262"/>
        <end position="285"/>
    </location>
</feature>
<organism evidence="8 9">
    <name type="scientific">Rosa chinensis</name>
    <name type="common">China rose</name>
    <dbReference type="NCBI Taxonomy" id="74649"/>
    <lineage>
        <taxon>Eukaryota</taxon>
        <taxon>Viridiplantae</taxon>
        <taxon>Streptophyta</taxon>
        <taxon>Embryophyta</taxon>
        <taxon>Tracheophyta</taxon>
        <taxon>Spermatophyta</taxon>
        <taxon>Magnoliopsida</taxon>
        <taxon>eudicotyledons</taxon>
        <taxon>Gunneridae</taxon>
        <taxon>Pentapetalae</taxon>
        <taxon>rosids</taxon>
        <taxon>fabids</taxon>
        <taxon>Rosales</taxon>
        <taxon>Rosaceae</taxon>
        <taxon>Rosoideae</taxon>
        <taxon>Rosoideae incertae sedis</taxon>
        <taxon>Rosa</taxon>
    </lineage>
</organism>
<name>A0A2P6P4Z9_ROSCH</name>
<comment type="subcellular location">
    <subcellularLocation>
        <location evidence="1">Membrane</location>
        <topology evidence="1">Multi-pass membrane protein</topology>
    </subcellularLocation>
</comment>
<evidence type="ECO:0000259" key="7">
    <source>
        <dbReference type="PROSITE" id="PS50850"/>
    </source>
</evidence>
<sequence>MEDHLHYVSCPLGWYWRASFSIGYDTGVISGALLYIREDFSDVDKMTWLQETIVSMAVAGAIFGAAIGGWMNDALGRRKSIFSVGDHNWKNSGWFGSGYASMTSPLYISEASPASVRGALVSTNGFLITGAQFLAYLINLAFTKTPGTWRWLLGVAGVPALVQLGLMWSLPESSRWLYRKNKVDEARATLEKIYPTNEVEVEDEMKALHESVEMEKAEEGDVNDGIIAKLMGAFSNPVVRRGLFAGITVQVVQQFVGINTVMYYIPTIVQFAGFASNQTALALCLNTSGLNVKAYEVMIISMVEIITCLGVLSVVFFQAPAHAPRISNLESTHFGSNYTCPAYVSVVPNPASWNCMTCLKAQSDFCANSVYPFRYRGTCGGIAAVANWSANLMVSETFLTLTHALGSAGTFLLFAGLSLIGLVFIFFLVPETKRLQFEEVGNLLKKGYIPKLFASKDKETKEVKTVDHLELV</sequence>
<dbReference type="SUPFAM" id="SSF103473">
    <property type="entry name" value="MFS general substrate transporter"/>
    <property type="match status" value="1"/>
</dbReference>
<dbReference type="EMBL" id="PDCK01000045">
    <property type="protein sequence ID" value="PRQ17018.1"/>
    <property type="molecule type" value="Genomic_DNA"/>
</dbReference>
<keyword evidence="3 6" id="KW-0812">Transmembrane</keyword>